<accession>A0A9P6E6D6</accession>
<dbReference type="Proteomes" id="UP000807306">
    <property type="component" value="Unassembled WGS sequence"/>
</dbReference>
<comment type="caution">
    <text evidence="2">The sequence shown here is derived from an EMBL/GenBank/DDBJ whole genome shotgun (WGS) entry which is preliminary data.</text>
</comment>
<dbReference type="AlphaFoldDB" id="A0A9P6E6D6"/>
<organism evidence="2 3">
    <name type="scientific">Crepidotus variabilis</name>
    <dbReference type="NCBI Taxonomy" id="179855"/>
    <lineage>
        <taxon>Eukaryota</taxon>
        <taxon>Fungi</taxon>
        <taxon>Dikarya</taxon>
        <taxon>Basidiomycota</taxon>
        <taxon>Agaricomycotina</taxon>
        <taxon>Agaricomycetes</taxon>
        <taxon>Agaricomycetidae</taxon>
        <taxon>Agaricales</taxon>
        <taxon>Agaricineae</taxon>
        <taxon>Crepidotaceae</taxon>
        <taxon>Crepidotus</taxon>
    </lineage>
</organism>
<dbReference type="PANTHER" id="PTHR39603">
    <property type="entry name" value="CYANOVIRIN-N DOMAIN-CONTAINING PROTEIN"/>
    <property type="match status" value="1"/>
</dbReference>
<evidence type="ECO:0000313" key="3">
    <source>
        <dbReference type="Proteomes" id="UP000807306"/>
    </source>
</evidence>
<evidence type="ECO:0000256" key="1">
    <source>
        <dbReference type="SAM" id="SignalP"/>
    </source>
</evidence>
<dbReference type="EMBL" id="MU157920">
    <property type="protein sequence ID" value="KAF9523320.1"/>
    <property type="molecule type" value="Genomic_DNA"/>
</dbReference>
<name>A0A9P6E6D6_9AGAR</name>
<dbReference type="OrthoDB" id="2686356at2759"/>
<protein>
    <submittedName>
        <fullName evidence="2">Uncharacterized protein</fullName>
    </submittedName>
</protein>
<feature type="signal peptide" evidence="1">
    <location>
        <begin position="1"/>
        <end position="20"/>
    </location>
</feature>
<evidence type="ECO:0000313" key="2">
    <source>
        <dbReference type="EMBL" id="KAF9523320.1"/>
    </source>
</evidence>
<proteinExistence type="predicted"/>
<keyword evidence="1" id="KW-0732">Signal</keyword>
<reference evidence="2" key="1">
    <citation type="submission" date="2020-11" db="EMBL/GenBank/DDBJ databases">
        <authorList>
            <consortium name="DOE Joint Genome Institute"/>
            <person name="Ahrendt S."/>
            <person name="Riley R."/>
            <person name="Andreopoulos W."/>
            <person name="Labutti K."/>
            <person name="Pangilinan J."/>
            <person name="Ruiz-Duenas F.J."/>
            <person name="Barrasa J.M."/>
            <person name="Sanchez-Garcia M."/>
            <person name="Camarero S."/>
            <person name="Miyauchi S."/>
            <person name="Serrano A."/>
            <person name="Linde D."/>
            <person name="Babiker R."/>
            <person name="Drula E."/>
            <person name="Ayuso-Fernandez I."/>
            <person name="Pacheco R."/>
            <person name="Padilla G."/>
            <person name="Ferreira P."/>
            <person name="Barriuso J."/>
            <person name="Kellner H."/>
            <person name="Castanera R."/>
            <person name="Alfaro M."/>
            <person name="Ramirez L."/>
            <person name="Pisabarro A.G."/>
            <person name="Kuo A."/>
            <person name="Tritt A."/>
            <person name="Lipzen A."/>
            <person name="He G."/>
            <person name="Yan M."/>
            <person name="Ng V."/>
            <person name="Cullen D."/>
            <person name="Martin F."/>
            <person name="Rosso M.-N."/>
            <person name="Henrissat B."/>
            <person name="Hibbett D."/>
            <person name="Martinez A.T."/>
            <person name="Grigoriev I.V."/>
        </authorList>
    </citation>
    <scope>NUCLEOTIDE SEQUENCE</scope>
    <source>
        <strain evidence="2">CBS 506.95</strain>
    </source>
</reference>
<dbReference type="PANTHER" id="PTHR39603:SF1">
    <property type="entry name" value="CYANOVIRIN-N DOMAIN-CONTAINING PROTEIN"/>
    <property type="match status" value="1"/>
</dbReference>
<sequence>MLAFGSLFVSATIFIAGVHASPAVYPEVIPGPGLPSLESLGLTSKDLYTTKPQLTSSSSSSLEARSASYTDNCFTFTTANVDNTIACYNYLVNIGNNACTVPGDNIVFCRAGDAAIGGSNLHQTAGAASSACWDVSIAVQWIFNHCNVGGRVGGAAAANGNGDLVVGVYNTNWV</sequence>
<feature type="chain" id="PRO_5040129882" evidence="1">
    <location>
        <begin position="21"/>
        <end position="174"/>
    </location>
</feature>
<gene>
    <name evidence="2" type="ORF">CPB83DRAFT_898897</name>
</gene>
<keyword evidence="3" id="KW-1185">Reference proteome</keyword>